<dbReference type="Pfam" id="PF20160">
    <property type="entry name" value="C-JID"/>
    <property type="match status" value="1"/>
</dbReference>
<evidence type="ECO:0000256" key="1">
    <source>
        <dbReference type="ARBA" id="ARBA00011982"/>
    </source>
</evidence>
<dbReference type="AlphaFoldDB" id="A0AAN7IV56"/>
<gene>
    <name evidence="10" type="ORF">RGQ29_024180</name>
</gene>
<comment type="catalytic activity">
    <reaction evidence="7">
        <text>NAD(+) + H2O = ADP-D-ribose + nicotinamide + H(+)</text>
        <dbReference type="Rhea" id="RHEA:16301"/>
        <dbReference type="ChEBI" id="CHEBI:15377"/>
        <dbReference type="ChEBI" id="CHEBI:15378"/>
        <dbReference type="ChEBI" id="CHEBI:17154"/>
        <dbReference type="ChEBI" id="CHEBI:57540"/>
        <dbReference type="ChEBI" id="CHEBI:57967"/>
        <dbReference type="EC" id="3.2.2.6"/>
    </reaction>
    <physiologicalReaction direction="left-to-right" evidence="7">
        <dbReference type="Rhea" id="RHEA:16302"/>
    </physiologicalReaction>
</comment>
<evidence type="ECO:0000259" key="9">
    <source>
        <dbReference type="PROSITE" id="PS50104"/>
    </source>
</evidence>
<keyword evidence="4" id="KW-0378">Hydrolase</keyword>
<keyword evidence="5" id="KW-0611">Plant defense</keyword>
<dbReference type="InterPro" id="IPR035897">
    <property type="entry name" value="Toll_tir_struct_dom_sf"/>
</dbReference>
<dbReference type="InterPro" id="IPR003591">
    <property type="entry name" value="Leu-rich_rpt_typical-subtyp"/>
</dbReference>
<dbReference type="GO" id="GO:0007165">
    <property type="term" value="P:signal transduction"/>
    <property type="evidence" value="ECO:0007669"/>
    <property type="project" value="InterPro"/>
</dbReference>
<dbReference type="SMART" id="SM00369">
    <property type="entry name" value="LRR_TYP"/>
    <property type="match status" value="3"/>
</dbReference>
<keyword evidence="2" id="KW-0433">Leucine-rich repeat</keyword>
<dbReference type="InterPro" id="IPR000157">
    <property type="entry name" value="TIR_dom"/>
</dbReference>
<dbReference type="EMBL" id="JAXUIC010000006">
    <property type="protein sequence ID" value="KAK4587365.1"/>
    <property type="molecule type" value="Genomic_DNA"/>
</dbReference>
<dbReference type="SUPFAM" id="SSF52058">
    <property type="entry name" value="L domain-like"/>
    <property type="match status" value="2"/>
</dbReference>
<evidence type="ECO:0000256" key="3">
    <source>
        <dbReference type="ARBA" id="ARBA00022737"/>
    </source>
</evidence>
<dbReference type="Pfam" id="PF23286">
    <property type="entry name" value="LRR_13"/>
    <property type="match status" value="1"/>
</dbReference>
<comment type="caution">
    <text evidence="10">The sequence shown here is derived from an EMBL/GenBank/DDBJ whole genome shotgun (WGS) entry which is preliminary data.</text>
</comment>
<dbReference type="InterPro" id="IPR042197">
    <property type="entry name" value="Apaf_helical"/>
</dbReference>
<dbReference type="PROSITE" id="PS50104">
    <property type="entry name" value="TIR"/>
    <property type="match status" value="1"/>
</dbReference>
<dbReference type="InterPro" id="IPR058192">
    <property type="entry name" value="WHD_ROQ1-like"/>
</dbReference>
<dbReference type="EC" id="3.2.2.6" evidence="1"/>
<dbReference type="SUPFAM" id="SSF52200">
    <property type="entry name" value="Toll/Interleukin receptor TIR domain"/>
    <property type="match status" value="1"/>
</dbReference>
<dbReference type="InterPro" id="IPR001611">
    <property type="entry name" value="Leu-rich_rpt"/>
</dbReference>
<evidence type="ECO:0000313" key="11">
    <source>
        <dbReference type="Proteomes" id="UP001324115"/>
    </source>
</evidence>
<keyword evidence="3" id="KW-0677">Repeat</keyword>
<feature type="domain" description="TIR" evidence="9">
    <location>
        <begin position="22"/>
        <end position="188"/>
    </location>
</feature>
<evidence type="ECO:0000256" key="6">
    <source>
        <dbReference type="ARBA" id="ARBA00023027"/>
    </source>
</evidence>
<dbReference type="SMART" id="SM00255">
    <property type="entry name" value="TIR"/>
    <property type="match status" value="1"/>
</dbReference>
<dbReference type="GO" id="GO:0043531">
    <property type="term" value="F:ADP binding"/>
    <property type="evidence" value="ECO:0007669"/>
    <property type="project" value="InterPro"/>
</dbReference>
<protein>
    <recommendedName>
        <fullName evidence="1">ADP-ribosyl cyclase/cyclic ADP-ribose hydrolase</fullName>
        <ecNumber evidence="1">3.2.2.6</ecNumber>
    </recommendedName>
</protein>
<dbReference type="GO" id="GO:0006952">
    <property type="term" value="P:defense response"/>
    <property type="evidence" value="ECO:0007669"/>
    <property type="project" value="InterPro"/>
</dbReference>
<organism evidence="10 11">
    <name type="scientific">Quercus rubra</name>
    <name type="common">Northern red oak</name>
    <name type="synonym">Quercus borealis</name>
    <dbReference type="NCBI Taxonomy" id="3512"/>
    <lineage>
        <taxon>Eukaryota</taxon>
        <taxon>Viridiplantae</taxon>
        <taxon>Streptophyta</taxon>
        <taxon>Embryophyta</taxon>
        <taxon>Tracheophyta</taxon>
        <taxon>Spermatophyta</taxon>
        <taxon>Magnoliopsida</taxon>
        <taxon>eudicotyledons</taxon>
        <taxon>Gunneridae</taxon>
        <taxon>Pentapetalae</taxon>
        <taxon>rosids</taxon>
        <taxon>fabids</taxon>
        <taxon>Fagales</taxon>
        <taxon>Fagaceae</taxon>
        <taxon>Quercus</taxon>
    </lineage>
</organism>
<keyword evidence="6" id="KW-0520">NAD</keyword>
<dbReference type="InterPro" id="IPR027417">
    <property type="entry name" value="P-loop_NTPase"/>
</dbReference>
<dbReference type="PROSITE" id="PS51450">
    <property type="entry name" value="LRR"/>
    <property type="match status" value="1"/>
</dbReference>
<dbReference type="PANTHER" id="PTHR11017:SF559">
    <property type="entry name" value="DISEASE RESISTANCE PROTEIN CHL1"/>
    <property type="match status" value="1"/>
</dbReference>
<dbReference type="Gene3D" id="1.10.8.430">
    <property type="entry name" value="Helical domain of apoptotic protease-activating factors"/>
    <property type="match status" value="1"/>
</dbReference>
<dbReference type="InterPro" id="IPR058546">
    <property type="entry name" value="RPS4B/Roq1-like_LRR"/>
</dbReference>
<accession>A0AAN7IV56</accession>
<name>A0AAN7IV56_QUERU</name>
<dbReference type="InterPro" id="IPR045344">
    <property type="entry name" value="C-JID"/>
</dbReference>
<dbReference type="InterPro" id="IPR002182">
    <property type="entry name" value="NB-ARC"/>
</dbReference>
<dbReference type="Pfam" id="PF01582">
    <property type="entry name" value="TIR"/>
    <property type="match status" value="1"/>
</dbReference>
<feature type="compositionally biased region" description="Polar residues" evidence="8">
    <location>
        <begin position="1245"/>
        <end position="1264"/>
    </location>
</feature>
<dbReference type="GO" id="GO:0061809">
    <property type="term" value="F:NAD+ nucleosidase activity, cyclic ADP-ribose generating"/>
    <property type="evidence" value="ECO:0007669"/>
    <property type="project" value="UniProtKB-EC"/>
</dbReference>
<dbReference type="SUPFAM" id="SSF52540">
    <property type="entry name" value="P-loop containing nucleoside triphosphate hydrolases"/>
    <property type="match status" value="1"/>
</dbReference>
<sequence>MASISTRKDSSSSSFSSSTPQWKYDVFLSFRGEDTRNGFTDHLYAALKQKGIVTFRDEEKLESGKSISPELLKAIEESKFAIVVLSRNYASSTWCLDELAKIIGCMKEIGTTVWPIFYDVDPSNVRKQTGSFAQAFATHEQHFKDHIEKVQTWRATLKEVANLKGWHLQDRSESKFIQNIVGELWHKLSYAFSEDIEDLVGIESRVKKLESYLAIEFNNIRIVGVWGMGGIGKTTLARVVSRMVAKKFEGYCFLANVREVCEKDGLVPLQQQFISQILNENINIQNVDDGVFVIKNRLRHKRILLVLDDVNQLDQLKKLAGKHNWFGLGSRVIITTRDKHLLHNLEVDEMYEIEGLNDDEALHLLSLKAFHNDHPPKDYLELSEDVIQYTKGLPLAIEILGSFLFGRSINQWKSTLSRLTKFPECEILQALKISYDGLHETEKKIFLYIACFFNHEDKDSVVEKLNYLGLYPDVGLEVLVDKSLIKMSDIEVCMHDLLQEMGRKIVHEESLEEPGKRSSLWSFDDINNVLTKNMGTEAIQAIVLKLPELKEANWNPESFSKMHNLKLLIINNVQLLHEPKHLPNGLRFLDWSGYPSKSLPLNFQSNELIELHMCSSYIERLWKGAKSFESLKIIQMNKSSNLIETPDFTKVPNLEKLVLEDCINLSGVHPSIGVHKKLTLLNLKGCKNLKTLPGKFEIKSLKILILSGCSKVRKIPEFEENMQRVLKLYLDGTAITKLPTSIGHLTGLALLNIRDCKSLMSLPSTIFNLKFLKNVDIFGCTKLGRLPENLGNAESIEKLDLGQTAIRHVPSSIDLLKNLKVLSFYGCKGLSSSNNSWYELLTFYFIPRSPDPMRLSFLSGLCSLTQLNLSDCNLKAIPNDIGCLNNLKMMDLSGNSFVCLPESIGQLCKLRGMLLTNCTSLRSLPKLPLNIVSIRGYGCTSLETVPDLLKPNYLCEVELVLSNCSRLANNQSVIDMFFAVIRKHLQGLSLDNRFDIQHFYNRDDFQDFDNRYDFQDFDDIYDFQGWNWYYEILIPGSVIPKWFSHQSIGAEVTITTPSSHLCDEWMGIAICVVFCSLPHHQIDEIFSLQCQLMVNGKDVSFVPEVNAFVALSDHIWLLYMLPQCYKDDEEDAELLKEWEANEFNQIGIKIETGLGTKVKECGFRMVYKKDIEDLNQTMTQCSNTNIIPYEDLGVLHHNFDNLVVVAEGNKAKRTRDDYDGVDLVETNDITKGRLGWPGSLETRNETWVPSGSHSAQDQTNNRSIISHHQRREA</sequence>
<dbReference type="InterPro" id="IPR044974">
    <property type="entry name" value="Disease_R_plants"/>
</dbReference>
<dbReference type="InterPro" id="IPR032675">
    <property type="entry name" value="LRR_dom_sf"/>
</dbReference>
<evidence type="ECO:0000256" key="5">
    <source>
        <dbReference type="ARBA" id="ARBA00022821"/>
    </source>
</evidence>
<dbReference type="Pfam" id="PF23282">
    <property type="entry name" value="WHD_ROQ1"/>
    <property type="match status" value="1"/>
</dbReference>
<dbReference type="FunFam" id="3.40.50.10140:FF:000007">
    <property type="entry name" value="Disease resistance protein (TIR-NBS-LRR class)"/>
    <property type="match status" value="1"/>
</dbReference>
<dbReference type="PANTHER" id="PTHR11017">
    <property type="entry name" value="LEUCINE-RICH REPEAT-CONTAINING PROTEIN"/>
    <property type="match status" value="1"/>
</dbReference>
<evidence type="ECO:0000256" key="7">
    <source>
        <dbReference type="ARBA" id="ARBA00047304"/>
    </source>
</evidence>
<evidence type="ECO:0000256" key="8">
    <source>
        <dbReference type="SAM" id="MobiDB-lite"/>
    </source>
</evidence>
<dbReference type="PRINTS" id="PR00364">
    <property type="entry name" value="DISEASERSIST"/>
</dbReference>
<evidence type="ECO:0000256" key="2">
    <source>
        <dbReference type="ARBA" id="ARBA00022614"/>
    </source>
</evidence>
<dbReference type="Pfam" id="PF00931">
    <property type="entry name" value="NB-ARC"/>
    <property type="match status" value="1"/>
</dbReference>
<reference evidence="10 11" key="1">
    <citation type="journal article" date="2023" name="G3 (Bethesda)">
        <title>A haplotype-resolved chromosome-scale genome for Quercus rubra L. provides insights into the genetics of adaptive traits for red oak species.</title>
        <authorList>
            <person name="Kapoor B."/>
            <person name="Jenkins J."/>
            <person name="Schmutz J."/>
            <person name="Zhebentyayeva T."/>
            <person name="Kuelheim C."/>
            <person name="Coggeshall M."/>
            <person name="Heim C."/>
            <person name="Lasky J.R."/>
            <person name="Leites L."/>
            <person name="Islam-Faridi N."/>
            <person name="Romero-Severson J."/>
            <person name="DeLeo V.L."/>
            <person name="Lucas S.M."/>
            <person name="Lazic D."/>
            <person name="Gailing O."/>
            <person name="Carlson J."/>
            <person name="Staton M."/>
        </authorList>
    </citation>
    <scope>NUCLEOTIDE SEQUENCE [LARGE SCALE GENOMIC DNA]</scope>
    <source>
        <strain evidence="10">Pseudo-F2</strain>
    </source>
</reference>
<keyword evidence="11" id="KW-1185">Reference proteome</keyword>
<evidence type="ECO:0000313" key="10">
    <source>
        <dbReference type="EMBL" id="KAK4587365.1"/>
    </source>
</evidence>
<dbReference type="Gene3D" id="3.40.50.10140">
    <property type="entry name" value="Toll/interleukin-1 receptor homology (TIR) domain"/>
    <property type="match status" value="1"/>
</dbReference>
<evidence type="ECO:0000256" key="4">
    <source>
        <dbReference type="ARBA" id="ARBA00022801"/>
    </source>
</evidence>
<feature type="region of interest" description="Disordered" evidence="8">
    <location>
        <begin position="1234"/>
        <end position="1273"/>
    </location>
</feature>
<dbReference type="Gene3D" id="3.40.50.300">
    <property type="entry name" value="P-loop containing nucleotide triphosphate hydrolases"/>
    <property type="match status" value="1"/>
</dbReference>
<proteinExistence type="predicted"/>
<dbReference type="Proteomes" id="UP001324115">
    <property type="component" value="Unassembled WGS sequence"/>
</dbReference>
<dbReference type="Gene3D" id="3.80.10.10">
    <property type="entry name" value="Ribonuclease Inhibitor"/>
    <property type="match status" value="3"/>
</dbReference>